<evidence type="ECO:0000313" key="3">
    <source>
        <dbReference type="Proteomes" id="UP000271783"/>
    </source>
</evidence>
<protein>
    <submittedName>
        <fullName evidence="2">FRG domain-containing protein</fullName>
    </submittedName>
</protein>
<dbReference type="Proteomes" id="UP000271783">
    <property type="component" value="Unassembled WGS sequence"/>
</dbReference>
<proteinExistence type="predicted"/>
<feature type="domain" description="FRG" evidence="1">
    <location>
        <begin position="32"/>
        <end position="219"/>
    </location>
</feature>
<sequence>MFKEGINTIIIESYDELACIIKGKHEKNKMDLREDFIFWGLSNIEYELIPSALRRNKLNQLEINELIESDHIFKVSIDENDAKMFNLEYSESINDGEVIIGVDKYGNLIHDVKSDYKVLECDLQRERENYLLLKFFNCADKSGLKVKSEGFLRELIHNYSSKRLEEYWLDFDILETISLAQHYGLPTKALDWSYDYKVSLYFAVKDVIESNLSSDGVLWALNYKLIENHNFNEEYYVNLHIHRPEYNTNPNLNAQKGLFTFLERYVGDYDKPLNKIISDELNKTLDQMPWDNLYESKIRTIPDDISKNDTIFYKFIIPKEIKQNILNELYLEGYSEEYLFPGYKGVCESVINRVKLNEILKNNDEHIKKSILLSVDWNLNEIINKNQLYVFVNLDFKEEIDKIFIYHNNDVVGYFRGNEIIKDSLNVLWEQFGEHSGLSEDKFDECFKGNDESFAIRINDLNIFKHSIKLCDFELENDFCFVEDNEDLKFLLNFN</sequence>
<dbReference type="EMBL" id="RKRG01000002">
    <property type="protein sequence ID" value="RPF51475.1"/>
    <property type="molecule type" value="Genomic_DNA"/>
</dbReference>
<dbReference type="InterPro" id="IPR014966">
    <property type="entry name" value="FRG-dom"/>
</dbReference>
<evidence type="ECO:0000313" key="2">
    <source>
        <dbReference type="EMBL" id="RPF51475.1"/>
    </source>
</evidence>
<keyword evidence="3" id="KW-1185">Reference proteome</keyword>
<reference evidence="2 3" key="1">
    <citation type="submission" date="2018-11" db="EMBL/GenBank/DDBJ databases">
        <title>Genomic Encyclopedia of Type Strains, Phase IV (KMG-IV): sequencing the most valuable type-strain genomes for metagenomic binning, comparative biology and taxonomic classification.</title>
        <authorList>
            <person name="Goeker M."/>
        </authorList>
    </citation>
    <scope>NUCLEOTIDE SEQUENCE [LARGE SCALE GENOMIC DNA]</scope>
    <source>
        <strain evidence="2 3">DSM 11977</strain>
    </source>
</reference>
<comment type="caution">
    <text evidence="2">The sequence shown here is derived from an EMBL/GenBank/DDBJ whole genome shotgun (WGS) entry which is preliminary data.</text>
</comment>
<accession>A0A3N5C036</accession>
<dbReference type="AlphaFoldDB" id="A0A3N5C036"/>
<organism evidence="2 3">
    <name type="scientific">Methanobrevibacter gottschalkii DSM 11977</name>
    <dbReference type="NCBI Taxonomy" id="1122229"/>
    <lineage>
        <taxon>Archaea</taxon>
        <taxon>Methanobacteriati</taxon>
        <taxon>Methanobacteriota</taxon>
        <taxon>Methanomada group</taxon>
        <taxon>Methanobacteria</taxon>
        <taxon>Methanobacteriales</taxon>
        <taxon>Methanobacteriaceae</taxon>
        <taxon>Methanobrevibacter</taxon>
    </lineage>
</organism>
<dbReference type="Pfam" id="PF08867">
    <property type="entry name" value="FRG"/>
    <property type="match status" value="1"/>
</dbReference>
<evidence type="ECO:0000259" key="1">
    <source>
        <dbReference type="SMART" id="SM00901"/>
    </source>
</evidence>
<dbReference type="RefSeq" id="WP_069574419.1">
    <property type="nucleotide sequence ID" value="NZ_RKRG01000002.1"/>
</dbReference>
<name>A0A3N5C036_9EURY</name>
<dbReference type="SMART" id="SM00901">
    <property type="entry name" value="FRG"/>
    <property type="match status" value="1"/>
</dbReference>
<gene>
    <name evidence="2" type="ORF">EDC42_0802</name>
</gene>